<feature type="transmembrane region" description="Helical" evidence="1">
    <location>
        <begin position="210"/>
        <end position="233"/>
    </location>
</feature>
<evidence type="ECO:0000313" key="4">
    <source>
        <dbReference type="Ensembl" id="ENSCSEP00000018529.1"/>
    </source>
</evidence>
<keyword evidence="1" id="KW-0472">Membrane</keyword>
<dbReference type="InParanoid" id="A0A3P8VW35"/>
<name>A0A3P8VW35_CYNSE</name>
<protein>
    <submittedName>
        <fullName evidence="4">Uncharacterized protein</fullName>
    </submittedName>
</protein>
<dbReference type="GO" id="GO:0005615">
    <property type="term" value="C:extracellular space"/>
    <property type="evidence" value="ECO:0007669"/>
    <property type="project" value="TreeGrafter"/>
</dbReference>
<feature type="domain" description="Aminopeptidase N-like N-terminal" evidence="3">
    <location>
        <begin position="56"/>
        <end position="211"/>
    </location>
</feature>
<dbReference type="SUPFAM" id="SSF63737">
    <property type="entry name" value="Leukotriene A4 hydrolase N-terminal domain"/>
    <property type="match status" value="1"/>
</dbReference>
<evidence type="ECO:0000259" key="3">
    <source>
        <dbReference type="Pfam" id="PF17900"/>
    </source>
</evidence>
<dbReference type="PANTHER" id="PTHR11533:SF42">
    <property type="entry name" value="LEUCYL-CYSTINYL AMINOPEPTIDASE"/>
    <property type="match status" value="1"/>
</dbReference>
<dbReference type="GO" id="GO:0005886">
    <property type="term" value="C:plasma membrane"/>
    <property type="evidence" value="ECO:0007669"/>
    <property type="project" value="TreeGrafter"/>
</dbReference>
<dbReference type="Ensembl" id="ENSCSET00000018760.1">
    <property type="protein sequence ID" value="ENSCSEP00000018529.1"/>
    <property type="gene ID" value="ENSCSEG00000011875.1"/>
</dbReference>
<dbReference type="Pfam" id="PF01433">
    <property type="entry name" value="Peptidase_M1"/>
    <property type="match status" value="1"/>
</dbReference>
<dbReference type="Gene3D" id="3.30.2010.30">
    <property type="match status" value="1"/>
</dbReference>
<dbReference type="STRING" id="244447.ENSCSEP00000018529"/>
<dbReference type="GO" id="GO:0008217">
    <property type="term" value="P:regulation of blood pressure"/>
    <property type="evidence" value="ECO:0007669"/>
    <property type="project" value="TreeGrafter"/>
</dbReference>
<reference evidence="4 5" key="1">
    <citation type="journal article" date="2014" name="Nat. Genet.">
        <title>Whole-genome sequence of a flatfish provides insights into ZW sex chromosome evolution and adaptation to a benthic lifestyle.</title>
        <authorList>
            <person name="Chen S."/>
            <person name="Zhang G."/>
            <person name="Shao C."/>
            <person name="Huang Q."/>
            <person name="Liu G."/>
            <person name="Zhang P."/>
            <person name="Song W."/>
            <person name="An N."/>
            <person name="Chalopin D."/>
            <person name="Volff J.N."/>
            <person name="Hong Y."/>
            <person name="Li Q."/>
            <person name="Sha Z."/>
            <person name="Zhou H."/>
            <person name="Xie M."/>
            <person name="Yu Q."/>
            <person name="Liu Y."/>
            <person name="Xiang H."/>
            <person name="Wang N."/>
            <person name="Wu K."/>
            <person name="Yang C."/>
            <person name="Zhou Q."/>
            <person name="Liao X."/>
            <person name="Yang L."/>
            <person name="Hu Q."/>
            <person name="Zhang J."/>
            <person name="Meng L."/>
            <person name="Jin L."/>
            <person name="Tian Y."/>
            <person name="Lian J."/>
            <person name="Yang J."/>
            <person name="Miao G."/>
            <person name="Liu S."/>
            <person name="Liang Z."/>
            <person name="Yan F."/>
            <person name="Li Y."/>
            <person name="Sun B."/>
            <person name="Zhang H."/>
            <person name="Zhang J."/>
            <person name="Zhu Y."/>
            <person name="Du M."/>
            <person name="Zhao Y."/>
            <person name="Schartl M."/>
            <person name="Tang Q."/>
            <person name="Wang J."/>
        </authorList>
    </citation>
    <scope>NUCLEOTIDE SEQUENCE</scope>
</reference>
<dbReference type="InterPro" id="IPR014782">
    <property type="entry name" value="Peptidase_M1_dom"/>
</dbReference>
<dbReference type="Pfam" id="PF17900">
    <property type="entry name" value="Peptidase_M1_N"/>
    <property type="match status" value="1"/>
</dbReference>
<dbReference type="GO" id="GO:0070006">
    <property type="term" value="F:metalloaminopeptidase activity"/>
    <property type="evidence" value="ECO:0007669"/>
    <property type="project" value="TreeGrafter"/>
</dbReference>
<dbReference type="GeneTree" id="ENSGT00940000157902"/>
<dbReference type="GO" id="GO:0043171">
    <property type="term" value="P:peptide catabolic process"/>
    <property type="evidence" value="ECO:0007669"/>
    <property type="project" value="TreeGrafter"/>
</dbReference>
<keyword evidence="5" id="KW-1185">Reference proteome</keyword>
<dbReference type="GO" id="GO:0006508">
    <property type="term" value="P:proteolysis"/>
    <property type="evidence" value="ECO:0007669"/>
    <property type="project" value="TreeGrafter"/>
</dbReference>
<organism evidence="4 5">
    <name type="scientific">Cynoglossus semilaevis</name>
    <name type="common">Tongue sole</name>
    <dbReference type="NCBI Taxonomy" id="244447"/>
    <lineage>
        <taxon>Eukaryota</taxon>
        <taxon>Metazoa</taxon>
        <taxon>Chordata</taxon>
        <taxon>Craniata</taxon>
        <taxon>Vertebrata</taxon>
        <taxon>Euteleostomi</taxon>
        <taxon>Actinopterygii</taxon>
        <taxon>Neopterygii</taxon>
        <taxon>Teleostei</taxon>
        <taxon>Neoteleostei</taxon>
        <taxon>Acanthomorphata</taxon>
        <taxon>Carangaria</taxon>
        <taxon>Pleuronectiformes</taxon>
        <taxon>Pleuronectoidei</taxon>
        <taxon>Cynoglossidae</taxon>
        <taxon>Cynoglossinae</taxon>
        <taxon>Cynoglossus</taxon>
    </lineage>
</organism>
<dbReference type="GO" id="GO:0005737">
    <property type="term" value="C:cytoplasm"/>
    <property type="evidence" value="ECO:0007669"/>
    <property type="project" value="TreeGrafter"/>
</dbReference>
<keyword evidence="1" id="KW-1133">Transmembrane helix</keyword>
<dbReference type="Gene3D" id="2.60.40.1730">
    <property type="entry name" value="tricorn interacting facor f3 domain"/>
    <property type="match status" value="1"/>
</dbReference>
<feature type="domain" description="Peptidase M1 membrane alanine aminopeptidase" evidence="2">
    <location>
        <begin position="242"/>
        <end position="297"/>
    </location>
</feature>
<dbReference type="GO" id="GO:0008270">
    <property type="term" value="F:zinc ion binding"/>
    <property type="evidence" value="ECO:0007669"/>
    <property type="project" value="InterPro"/>
</dbReference>
<dbReference type="InterPro" id="IPR050344">
    <property type="entry name" value="Peptidase_M1_aminopeptidases"/>
</dbReference>
<sequence>MIYVYTYLPLTNLPTLLSTVEQQPNQTAPLEPVYPVSTNGELFPWAQYRLPYSIHPVSYNLTISPDFDSMTFTGHTVINMTVLHKTKIIVFYGANLIIAKATFRVRAFDLNSIQRLVNVLENGQASNVTLLEYKPRQQLAIKFSTELKAGQFCVLTIDYSTNLSHTYDGFYNISYTEMDGVRRVLAATQFEPLSAKKTFPCFGEPSFKSIWFVLYVVCVFLVCVAPQVSVYSVPEKKQHTMYALEAASRLLEFYNNFFEINYPLKKLDYSCLSFHKLVAIPDFLAGAIENWALILMSLLGSLRTWLLFNNKINPQKYNLPNNSALPVFKRAKKTKHF</sequence>
<dbReference type="PANTHER" id="PTHR11533">
    <property type="entry name" value="PROTEASE M1 ZINC METALLOPROTEASE"/>
    <property type="match status" value="1"/>
</dbReference>
<dbReference type="AlphaFoldDB" id="A0A3P8VW35"/>
<evidence type="ECO:0000256" key="1">
    <source>
        <dbReference type="SAM" id="Phobius"/>
    </source>
</evidence>
<accession>A0A3P8VW35</accession>
<dbReference type="InterPro" id="IPR042097">
    <property type="entry name" value="Aminopeptidase_N-like_N_sf"/>
</dbReference>
<dbReference type="GO" id="GO:0042277">
    <property type="term" value="F:peptide binding"/>
    <property type="evidence" value="ECO:0007669"/>
    <property type="project" value="TreeGrafter"/>
</dbReference>
<evidence type="ECO:0000313" key="5">
    <source>
        <dbReference type="Proteomes" id="UP000265120"/>
    </source>
</evidence>
<reference evidence="4" key="3">
    <citation type="submission" date="2025-09" db="UniProtKB">
        <authorList>
            <consortium name="Ensembl"/>
        </authorList>
    </citation>
    <scope>IDENTIFICATION</scope>
</reference>
<evidence type="ECO:0000259" key="2">
    <source>
        <dbReference type="Pfam" id="PF01433"/>
    </source>
</evidence>
<keyword evidence="1" id="KW-0812">Transmembrane</keyword>
<dbReference type="SUPFAM" id="SSF55486">
    <property type="entry name" value="Metalloproteases ('zincins'), catalytic domain"/>
    <property type="match status" value="1"/>
</dbReference>
<reference evidence="4" key="2">
    <citation type="submission" date="2025-08" db="UniProtKB">
        <authorList>
            <consortium name="Ensembl"/>
        </authorList>
    </citation>
    <scope>IDENTIFICATION</scope>
</reference>
<dbReference type="InterPro" id="IPR045357">
    <property type="entry name" value="Aminopeptidase_N-like_N"/>
</dbReference>
<proteinExistence type="predicted"/>
<dbReference type="Proteomes" id="UP000265120">
    <property type="component" value="Chromosome W"/>
</dbReference>